<dbReference type="Gene3D" id="3.40.630.30">
    <property type="match status" value="1"/>
</dbReference>
<accession>A0A9D1KLS1</accession>
<protein>
    <submittedName>
        <fullName evidence="2">GNAT family N-acetyltransferase</fullName>
    </submittedName>
</protein>
<dbReference type="InterPro" id="IPR000182">
    <property type="entry name" value="GNAT_dom"/>
</dbReference>
<dbReference type="PROSITE" id="PS51186">
    <property type="entry name" value="GNAT"/>
    <property type="match status" value="1"/>
</dbReference>
<name>A0A9D1KLS1_9ACTN</name>
<dbReference type="SUPFAM" id="SSF55729">
    <property type="entry name" value="Acyl-CoA N-acyltransferases (Nat)"/>
    <property type="match status" value="1"/>
</dbReference>
<dbReference type="Proteomes" id="UP000886842">
    <property type="component" value="Unassembled WGS sequence"/>
</dbReference>
<dbReference type="EMBL" id="DVLP01000111">
    <property type="protein sequence ID" value="HIT74701.1"/>
    <property type="molecule type" value="Genomic_DNA"/>
</dbReference>
<dbReference type="Pfam" id="PF13302">
    <property type="entry name" value="Acetyltransf_3"/>
    <property type="match status" value="1"/>
</dbReference>
<evidence type="ECO:0000313" key="2">
    <source>
        <dbReference type="EMBL" id="HIT74701.1"/>
    </source>
</evidence>
<reference evidence="2" key="1">
    <citation type="submission" date="2020-10" db="EMBL/GenBank/DDBJ databases">
        <authorList>
            <person name="Gilroy R."/>
        </authorList>
    </citation>
    <scope>NUCLEOTIDE SEQUENCE</scope>
    <source>
        <strain evidence="2">ChiGjej1B1-24693</strain>
    </source>
</reference>
<dbReference type="AlphaFoldDB" id="A0A9D1KLS1"/>
<feature type="domain" description="N-acetyltransferase" evidence="1">
    <location>
        <begin position="1"/>
        <end position="136"/>
    </location>
</feature>
<reference evidence="2" key="2">
    <citation type="journal article" date="2021" name="PeerJ">
        <title>Extensive microbial diversity within the chicken gut microbiome revealed by metagenomics and culture.</title>
        <authorList>
            <person name="Gilroy R."/>
            <person name="Ravi A."/>
            <person name="Getino M."/>
            <person name="Pursley I."/>
            <person name="Horton D.L."/>
            <person name="Alikhan N.F."/>
            <person name="Baker D."/>
            <person name="Gharbi K."/>
            <person name="Hall N."/>
            <person name="Watson M."/>
            <person name="Adriaenssens E.M."/>
            <person name="Foster-Nyarko E."/>
            <person name="Jarju S."/>
            <person name="Secka A."/>
            <person name="Antonio M."/>
            <person name="Oren A."/>
            <person name="Chaudhuri R.R."/>
            <person name="La Ragione R."/>
            <person name="Hildebrand F."/>
            <person name="Pallen M.J."/>
        </authorList>
    </citation>
    <scope>NUCLEOTIDE SEQUENCE</scope>
    <source>
        <strain evidence="2">ChiGjej1B1-24693</strain>
    </source>
</reference>
<dbReference type="PANTHER" id="PTHR43792">
    <property type="entry name" value="GNAT FAMILY, PUTATIVE (AFU_ORTHOLOGUE AFUA_3G00765)-RELATED-RELATED"/>
    <property type="match status" value="1"/>
</dbReference>
<dbReference type="InterPro" id="IPR051531">
    <property type="entry name" value="N-acetyltransferase"/>
</dbReference>
<sequence length="136" mass="14868">MQTEVTWYQQYPLADSLVGVRMLRLAGAGGHPWGFWQILVGQGSGQFVVGDIGFHGPPDPDGVVEIGYEVVPDWRRHGLASWAVRQLLATAADHGAQSVQAEVIGENPASAGVLERCGFIVRDQHDGRTVWIRRLP</sequence>
<evidence type="ECO:0000259" key="1">
    <source>
        <dbReference type="PROSITE" id="PS51186"/>
    </source>
</evidence>
<comment type="caution">
    <text evidence="2">The sequence shown here is derived from an EMBL/GenBank/DDBJ whole genome shotgun (WGS) entry which is preliminary data.</text>
</comment>
<evidence type="ECO:0000313" key="3">
    <source>
        <dbReference type="Proteomes" id="UP000886842"/>
    </source>
</evidence>
<dbReference type="CDD" id="cd04301">
    <property type="entry name" value="NAT_SF"/>
    <property type="match status" value="1"/>
</dbReference>
<dbReference type="GO" id="GO:0016747">
    <property type="term" value="F:acyltransferase activity, transferring groups other than amino-acyl groups"/>
    <property type="evidence" value="ECO:0007669"/>
    <property type="project" value="InterPro"/>
</dbReference>
<dbReference type="InterPro" id="IPR016181">
    <property type="entry name" value="Acyl_CoA_acyltransferase"/>
</dbReference>
<organism evidence="2 3">
    <name type="scientific">Candidatus Avipropionibacterium avicola</name>
    <dbReference type="NCBI Taxonomy" id="2840701"/>
    <lineage>
        <taxon>Bacteria</taxon>
        <taxon>Bacillati</taxon>
        <taxon>Actinomycetota</taxon>
        <taxon>Actinomycetes</taxon>
        <taxon>Propionibacteriales</taxon>
        <taxon>Propionibacteriaceae</taxon>
        <taxon>Propionibacteriaceae incertae sedis</taxon>
        <taxon>Candidatus Avipropionibacterium</taxon>
    </lineage>
</organism>
<proteinExistence type="predicted"/>
<gene>
    <name evidence="2" type="ORF">IAA98_03865</name>
</gene>
<dbReference type="PANTHER" id="PTHR43792:SF13">
    <property type="entry name" value="ACETYLTRANSFERASE"/>
    <property type="match status" value="1"/>
</dbReference>